<dbReference type="PRINTS" id="PR00032">
    <property type="entry name" value="HTHARAC"/>
</dbReference>
<keyword evidence="3" id="KW-0804">Transcription</keyword>
<accession>A0A7K1V2K3</accession>
<keyword evidence="1" id="KW-0805">Transcription regulation</keyword>
<dbReference type="Pfam" id="PF12833">
    <property type="entry name" value="HTH_18"/>
    <property type="match status" value="1"/>
</dbReference>
<evidence type="ECO:0000256" key="3">
    <source>
        <dbReference type="ARBA" id="ARBA00023163"/>
    </source>
</evidence>
<dbReference type="GO" id="GO:0003700">
    <property type="term" value="F:DNA-binding transcription factor activity"/>
    <property type="evidence" value="ECO:0007669"/>
    <property type="project" value="InterPro"/>
</dbReference>
<dbReference type="InterPro" id="IPR020449">
    <property type="entry name" value="Tscrpt_reg_AraC-type_HTH"/>
</dbReference>
<dbReference type="PANTHER" id="PTHR43280">
    <property type="entry name" value="ARAC-FAMILY TRANSCRIPTIONAL REGULATOR"/>
    <property type="match status" value="1"/>
</dbReference>
<dbReference type="GO" id="GO:0043565">
    <property type="term" value="F:sequence-specific DNA binding"/>
    <property type="evidence" value="ECO:0007669"/>
    <property type="project" value="InterPro"/>
</dbReference>
<reference evidence="5 6" key="1">
    <citation type="submission" date="2019-12" db="EMBL/GenBank/DDBJ databases">
        <title>Nocardia sp. nov. ET3-3 isolated from soil.</title>
        <authorList>
            <person name="Kanchanasin P."/>
            <person name="Tanasupawat S."/>
            <person name="Yuki M."/>
            <person name="Kudo T."/>
        </authorList>
    </citation>
    <scope>NUCLEOTIDE SEQUENCE [LARGE SCALE GENOMIC DNA]</scope>
    <source>
        <strain evidence="5 6">ET3-3</strain>
    </source>
</reference>
<dbReference type="PANTHER" id="PTHR43280:SF32">
    <property type="entry name" value="TRANSCRIPTIONAL REGULATORY PROTEIN"/>
    <property type="match status" value="1"/>
</dbReference>
<protein>
    <submittedName>
        <fullName evidence="5">Helix-turn-helix domain-containing protein</fullName>
    </submittedName>
</protein>
<dbReference type="SUPFAM" id="SSF46689">
    <property type="entry name" value="Homeodomain-like"/>
    <property type="match status" value="1"/>
</dbReference>
<dbReference type="PROSITE" id="PS01124">
    <property type="entry name" value="HTH_ARAC_FAMILY_2"/>
    <property type="match status" value="1"/>
</dbReference>
<dbReference type="SUPFAM" id="SSF51182">
    <property type="entry name" value="RmlC-like cupins"/>
    <property type="match status" value="1"/>
</dbReference>
<dbReference type="Gene3D" id="1.10.10.60">
    <property type="entry name" value="Homeodomain-like"/>
    <property type="match status" value="1"/>
</dbReference>
<proteinExistence type="predicted"/>
<keyword evidence="6" id="KW-1185">Reference proteome</keyword>
<evidence type="ECO:0000259" key="4">
    <source>
        <dbReference type="PROSITE" id="PS01124"/>
    </source>
</evidence>
<feature type="domain" description="HTH araC/xylS-type" evidence="4">
    <location>
        <begin position="187"/>
        <end position="289"/>
    </location>
</feature>
<dbReference type="InterPro" id="IPR018060">
    <property type="entry name" value="HTH_AraC"/>
</dbReference>
<evidence type="ECO:0000313" key="6">
    <source>
        <dbReference type="Proteomes" id="UP000466794"/>
    </source>
</evidence>
<name>A0A7K1V2K3_9NOCA</name>
<dbReference type="InterPro" id="IPR009057">
    <property type="entry name" value="Homeodomain-like_sf"/>
</dbReference>
<dbReference type="Proteomes" id="UP000466794">
    <property type="component" value="Unassembled WGS sequence"/>
</dbReference>
<dbReference type="InterPro" id="IPR011051">
    <property type="entry name" value="RmlC_Cupin_sf"/>
</dbReference>
<evidence type="ECO:0000313" key="5">
    <source>
        <dbReference type="EMBL" id="MVU80873.1"/>
    </source>
</evidence>
<dbReference type="Pfam" id="PF02311">
    <property type="entry name" value="AraC_binding"/>
    <property type="match status" value="1"/>
</dbReference>
<dbReference type="RefSeq" id="WP_157390429.1">
    <property type="nucleotide sequence ID" value="NZ_WRPP01000005.1"/>
</dbReference>
<dbReference type="SMART" id="SM00342">
    <property type="entry name" value="HTH_ARAC"/>
    <property type="match status" value="1"/>
</dbReference>
<dbReference type="InterPro" id="IPR003313">
    <property type="entry name" value="AraC-bd"/>
</dbReference>
<comment type="caution">
    <text evidence="5">The sequence shown here is derived from an EMBL/GenBank/DDBJ whole genome shotgun (WGS) entry which is preliminary data.</text>
</comment>
<organism evidence="5 6">
    <name type="scientific">Nocardia terrae</name>
    <dbReference type="NCBI Taxonomy" id="2675851"/>
    <lineage>
        <taxon>Bacteria</taxon>
        <taxon>Bacillati</taxon>
        <taxon>Actinomycetota</taxon>
        <taxon>Actinomycetes</taxon>
        <taxon>Mycobacteriales</taxon>
        <taxon>Nocardiaceae</taxon>
        <taxon>Nocardia</taxon>
    </lineage>
</organism>
<dbReference type="AlphaFoldDB" id="A0A7K1V2K3"/>
<sequence length="297" mass="32730">MGHIVDPAIRPVRYSPPAGVVGRIEINSLAGIRERGGPQEFLTPQRLDFDLLMRIETGRTRHRIDFADYSLARGDVVWIRAGQVHQWGAIADIEGPVAMFTPAVVDSDARDWIRAAEVRTPGHWPAATLDGHPAGSALGALFAVDEASNDPSGKEIRAEARARLLTAALLLLMLASPADARHRPPTREAFVWFREELETGFASRHQVADYAARLGYSPRTLNRLARENTGLSAKQLIDERIILEAKRLLVHSRNPVARIAADLGFDDASNFSKYFQQRVGTTPLAFRTRSSTQAVDG</sequence>
<evidence type="ECO:0000256" key="1">
    <source>
        <dbReference type="ARBA" id="ARBA00023015"/>
    </source>
</evidence>
<keyword evidence="2" id="KW-0238">DNA-binding</keyword>
<evidence type="ECO:0000256" key="2">
    <source>
        <dbReference type="ARBA" id="ARBA00023125"/>
    </source>
</evidence>
<dbReference type="EMBL" id="WRPP01000005">
    <property type="protein sequence ID" value="MVU80873.1"/>
    <property type="molecule type" value="Genomic_DNA"/>
</dbReference>
<gene>
    <name evidence="5" type="ORF">GPX89_26925</name>
</gene>